<feature type="region of interest" description="Disordered" evidence="1">
    <location>
        <begin position="25"/>
        <end position="58"/>
    </location>
</feature>
<organism evidence="3">
    <name type="scientific">Musca domestica</name>
    <name type="common">House fly</name>
    <dbReference type="NCBI Taxonomy" id="7370"/>
    <lineage>
        <taxon>Eukaryota</taxon>
        <taxon>Metazoa</taxon>
        <taxon>Ecdysozoa</taxon>
        <taxon>Arthropoda</taxon>
        <taxon>Hexapoda</taxon>
        <taxon>Insecta</taxon>
        <taxon>Pterygota</taxon>
        <taxon>Neoptera</taxon>
        <taxon>Endopterygota</taxon>
        <taxon>Diptera</taxon>
        <taxon>Brachycera</taxon>
        <taxon>Muscomorpha</taxon>
        <taxon>Muscoidea</taxon>
        <taxon>Muscidae</taxon>
        <taxon>Musca</taxon>
    </lineage>
</organism>
<name>T1PIC1_MUSDO</name>
<feature type="signal peptide" evidence="2">
    <location>
        <begin position="1"/>
        <end position="23"/>
    </location>
</feature>
<dbReference type="EMBL" id="KA647673">
    <property type="protein sequence ID" value="AFP62302.1"/>
    <property type="molecule type" value="mRNA"/>
</dbReference>
<reference evidence="3" key="1">
    <citation type="submission" date="2012-08" db="EMBL/GenBank/DDBJ databases">
        <title>Transcriptome of adult Musca domestica launches a platform for comparative house fly gene expression and characterization of differential gene expression among resistant and susceptible house flies.</title>
        <authorList>
            <person name="Liu N."/>
            <person name="Zhang L."/>
            <person name="Li M."/>
            <person name="Reid W."/>
        </authorList>
    </citation>
    <scope>NUCLEOTIDE SEQUENCE</scope>
    <source>
        <strain evidence="3">ALHF</strain>
        <tissue evidence="3">Whole body</tissue>
    </source>
</reference>
<keyword evidence="2" id="KW-0732">Signal</keyword>
<evidence type="ECO:0000256" key="1">
    <source>
        <dbReference type="SAM" id="MobiDB-lite"/>
    </source>
</evidence>
<proteinExistence type="evidence at transcript level"/>
<dbReference type="VEuPathDB" id="VectorBase:MDOMA2_000898"/>
<protein>
    <submittedName>
        <fullName evidence="3">Uncharacterized protein</fullName>
    </submittedName>
</protein>
<sequence length="123" mass="13013">MFKFKQLQIVVAVVVVLMSGAHAKPGDIQGAAETVDVPPEHRAAPPPQAAQPRPQFPGYRPGAVYPGAAGGVNPLFPTLFFQTQNAYVPYASTFNAYRVDHAAAPAAIVQQPQDVPAPTLVLI</sequence>
<feature type="chain" id="PRO_5004583294" evidence="2">
    <location>
        <begin position="24"/>
        <end position="123"/>
    </location>
</feature>
<dbReference type="VEuPathDB" id="VectorBase:MDOA009852"/>
<evidence type="ECO:0000313" key="3">
    <source>
        <dbReference type="EMBL" id="AFP62302.1"/>
    </source>
</evidence>
<evidence type="ECO:0000256" key="2">
    <source>
        <dbReference type="SAM" id="SignalP"/>
    </source>
</evidence>
<dbReference type="AlphaFoldDB" id="T1PIC1"/>
<accession>T1PIC1</accession>